<proteinExistence type="predicted"/>
<protein>
    <submittedName>
        <fullName evidence="1">Uncharacterized protein</fullName>
    </submittedName>
</protein>
<gene>
    <name evidence="1" type="ORF">PTTW11_06524</name>
</gene>
<name>A0A6S6W4P7_9PLEO</name>
<dbReference type="Proteomes" id="UP000472372">
    <property type="component" value="Chromosome 5"/>
</dbReference>
<dbReference type="EMBL" id="HG992981">
    <property type="protein sequence ID" value="CAE7179301.1"/>
    <property type="molecule type" value="Genomic_DNA"/>
</dbReference>
<evidence type="ECO:0000313" key="1">
    <source>
        <dbReference type="EMBL" id="CAE7179301.1"/>
    </source>
</evidence>
<accession>A0A6S6W4P7</accession>
<reference evidence="1" key="1">
    <citation type="submission" date="2021-02" db="EMBL/GenBank/DDBJ databases">
        <authorList>
            <person name="Syme A R."/>
            <person name="Syme A R."/>
            <person name="Moolhuijzen P."/>
        </authorList>
    </citation>
    <scope>NUCLEOTIDE SEQUENCE</scope>
    <source>
        <strain evidence="1">W1-1</strain>
    </source>
</reference>
<dbReference type="AlphaFoldDB" id="A0A6S6W4P7"/>
<sequence length="118" mass="13177">MHTLRDTGTAFRHVKLQMPCVPTMQLVQLSKQPFGSDVKSRNVAMMEWKELLALTQGIGQRHAQHSSARPPSPPDLHQSRLETVNSPWAEGNAKSRFRSSITITLDRLSHALGCYSGQ</sequence>
<organism evidence="1 2">
    <name type="scientific">Pyrenophora teres f. teres</name>
    <dbReference type="NCBI Taxonomy" id="97479"/>
    <lineage>
        <taxon>Eukaryota</taxon>
        <taxon>Fungi</taxon>
        <taxon>Dikarya</taxon>
        <taxon>Ascomycota</taxon>
        <taxon>Pezizomycotina</taxon>
        <taxon>Dothideomycetes</taxon>
        <taxon>Pleosporomycetidae</taxon>
        <taxon>Pleosporales</taxon>
        <taxon>Pleosporineae</taxon>
        <taxon>Pleosporaceae</taxon>
        <taxon>Pyrenophora</taxon>
    </lineage>
</organism>
<evidence type="ECO:0000313" key="2">
    <source>
        <dbReference type="Proteomes" id="UP000472372"/>
    </source>
</evidence>